<protein>
    <submittedName>
        <fullName evidence="1">Uncharacterized protein</fullName>
    </submittedName>
</protein>
<name>A0A0G0SUD9_9BACT</name>
<comment type="caution">
    <text evidence="1">The sequence shown here is derived from an EMBL/GenBank/DDBJ whole genome shotgun (WGS) entry which is preliminary data.</text>
</comment>
<evidence type="ECO:0000313" key="1">
    <source>
        <dbReference type="EMBL" id="KKR29167.1"/>
    </source>
</evidence>
<dbReference type="Proteomes" id="UP000034793">
    <property type="component" value="Unassembled WGS sequence"/>
</dbReference>
<dbReference type="EMBL" id="LBXL01000035">
    <property type="protein sequence ID" value="KKR29167.1"/>
    <property type="molecule type" value="Genomic_DNA"/>
</dbReference>
<reference evidence="1 2" key="1">
    <citation type="journal article" date="2015" name="Nature">
        <title>rRNA introns, odd ribosomes, and small enigmatic genomes across a large radiation of phyla.</title>
        <authorList>
            <person name="Brown C.T."/>
            <person name="Hug L.A."/>
            <person name="Thomas B.C."/>
            <person name="Sharon I."/>
            <person name="Castelle C.J."/>
            <person name="Singh A."/>
            <person name="Wilkins M.J."/>
            <person name="Williams K.H."/>
            <person name="Banfield J.F."/>
        </authorList>
    </citation>
    <scope>NUCLEOTIDE SEQUENCE [LARGE SCALE GENOMIC DNA]</scope>
</reference>
<accession>A0A0G0SUD9</accession>
<proteinExistence type="predicted"/>
<evidence type="ECO:0000313" key="2">
    <source>
        <dbReference type="Proteomes" id="UP000034793"/>
    </source>
</evidence>
<gene>
    <name evidence="1" type="ORF">UT61_C0035G0002</name>
</gene>
<dbReference type="AlphaFoldDB" id="A0A0G0SUD9"/>
<sequence>MGTQKVLVEGSSVTASQMKDFWRQVEDGSVNRTYLQMFLDHQFKFDLEKVNIDWAKVYKTLGMEFKPGDLAVSADPNHWDAYVMKGVTPNKVVAAFRELGVDVYTYVDDLDAGVPTNDRDPKNGSYRVRFKKTVEADPELAGKSAEMLEAESISGITLLERLLLEFGYFLATGEHLDVENVTLCSGSRSSGGSVPRVDWHADNRKLYVYWFYQWHADGYLRARAVVS</sequence>
<organism evidence="1 2">
    <name type="scientific">Candidatus Woesebacteria bacterium GW2011_GWA1_39_8</name>
    <dbReference type="NCBI Taxonomy" id="1618552"/>
    <lineage>
        <taxon>Bacteria</taxon>
        <taxon>Candidatus Woeseibacteriota</taxon>
    </lineage>
</organism>